<feature type="region of interest" description="Disordered" evidence="8">
    <location>
        <begin position="21"/>
        <end position="41"/>
    </location>
</feature>
<proteinExistence type="inferred from homology"/>
<accession>A0A250IAQ8</accession>
<dbReference type="KEGG" id="mbd:MEBOL_002398"/>
<dbReference type="OrthoDB" id="9809583at2"/>
<feature type="domain" description="GH16" evidence="9">
    <location>
        <begin position="51"/>
        <end position="265"/>
    </location>
</feature>
<dbReference type="Pfam" id="PF03425">
    <property type="entry name" value="CBM_11"/>
    <property type="match status" value="1"/>
</dbReference>
<evidence type="ECO:0000259" key="9">
    <source>
        <dbReference type="PROSITE" id="PS51762"/>
    </source>
</evidence>
<dbReference type="Gene3D" id="2.60.120.430">
    <property type="entry name" value="Galactose-binding lectin"/>
    <property type="match status" value="1"/>
</dbReference>
<dbReference type="InterPro" id="IPR013320">
    <property type="entry name" value="ConA-like_dom_sf"/>
</dbReference>
<protein>
    <recommendedName>
        <fullName evidence="2">Beta-glucanase</fullName>
    </recommendedName>
    <alternativeName>
        <fullName evidence="7">1,3-1,4-beta-D-glucan 4-glucanohydrolase</fullName>
    </alternativeName>
    <alternativeName>
        <fullName evidence="6">Endo-beta-1,3-1,4 glucanase</fullName>
    </alternativeName>
    <alternativeName>
        <fullName evidence="5">Lichenase</fullName>
    </alternativeName>
</protein>
<sequence>MALDTTWKRVALGLLLTGCGVPSGGGTGTTPDGTGGPGEAPKVDVGAPPSLAWIGGDIAFDEPLDTFDATRWRASDGWVSSEDFNAGWRADHVRIEEGTLHLTLDTESCPEGCGGRPYASGELASQRFHGYGRYEVRMKPARATGTMTAFALTTGPFEDTRWDEVGMAFLGKNTQQLRLTYISNGQRHDAATIELPFDASETFHIYGLEWTRAALHWYVDGKRVHSETGHNGTLPTTPGRIVMNLWPGLGPSTESWLGAFEYPGTPLATSVQNIRHGPATPTSILEGFESPDAAELWSPGYVDEGARINLWQFDHGHQGKALVMEYSVKSSAHGAAERTFPSPQDWRGARYLNFWFKGEATGDAFRLELRDNGLRADTAERFEYRFKDDFVGWKWISVPMSAFTRRTDWQPAGAANDGLTLSAVRGLAFEPLSGDGHTVLFDDIQLER</sequence>
<reference evidence="10 11" key="1">
    <citation type="submission" date="2017-06" db="EMBL/GenBank/DDBJ databases">
        <authorList>
            <person name="Kim H.J."/>
            <person name="Triplett B.A."/>
        </authorList>
    </citation>
    <scope>NUCLEOTIDE SEQUENCE [LARGE SCALE GENOMIC DNA]</scope>
    <source>
        <strain evidence="10 11">DSM 14713</strain>
    </source>
</reference>
<dbReference type="PANTHER" id="PTHR31062">
    <property type="entry name" value="XYLOGLUCAN ENDOTRANSGLUCOSYLASE/HYDROLASE PROTEIN 8-RELATED"/>
    <property type="match status" value="1"/>
</dbReference>
<dbReference type="RefSeq" id="WP_095977579.1">
    <property type="nucleotide sequence ID" value="NZ_CP022163.1"/>
</dbReference>
<dbReference type="InterPro" id="IPR000757">
    <property type="entry name" value="Beta-glucanase-like"/>
</dbReference>
<dbReference type="GO" id="GO:0030245">
    <property type="term" value="P:cellulose catabolic process"/>
    <property type="evidence" value="ECO:0007669"/>
    <property type="project" value="InterPro"/>
</dbReference>
<feature type="compositionally biased region" description="Gly residues" evidence="8">
    <location>
        <begin position="21"/>
        <end position="38"/>
    </location>
</feature>
<evidence type="ECO:0000256" key="4">
    <source>
        <dbReference type="ARBA" id="ARBA00023295"/>
    </source>
</evidence>
<evidence type="ECO:0000313" key="10">
    <source>
        <dbReference type="EMBL" id="ATB28949.1"/>
    </source>
</evidence>
<name>A0A250IAQ8_9BACT</name>
<organism evidence="10 11">
    <name type="scientific">Melittangium boletus DSM 14713</name>
    <dbReference type="NCBI Taxonomy" id="1294270"/>
    <lineage>
        <taxon>Bacteria</taxon>
        <taxon>Pseudomonadati</taxon>
        <taxon>Myxococcota</taxon>
        <taxon>Myxococcia</taxon>
        <taxon>Myxococcales</taxon>
        <taxon>Cystobacterineae</taxon>
        <taxon>Archangiaceae</taxon>
        <taxon>Melittangium</taxon>
    </lineage>
</organism>
<dbReference type="Gene3D" id="2.60.120.200">
    <property type="match status" value="1"/>
</dbReference>
<gene>
    <name evidence="10" type="ORF">MEBOL_002398</name>
</gene>
<dbReference type="InterPro" id="IPR005087">
    <property type="entry name" value="CBM11"/>
</dbReference>
<comment type="similarity">
    <text evidence="1">Belongs to the glycosyl hydrolase 16 family.</text>
</comment>
<dbReference type="SUPFAM" id="SSF49785">
    <property type="entry name" value="Galactose-binding domain-like"/>
    <property type="match status" value="1"/>
</dbReference>
<evidence type="ECO:0000256" key="5">
    <source>
        <dbReference type="ARBA" id="ARBA00029722"/>
    </source>
</evidence>
<dbReference type="InterPro" id="IPR044791">
    <property type="entry name" value="Beta-glucanase/XTH"/>
</dbReference>
<evidence type="ECO:0000256" key="3">
    <source>
        <dbReference type="ARBA" id="ARBA00022801"/>
    </source>
</evidence>
<evidence type="ECO:0000256" key="2">
    <source>
        <dbReference type="ARBA" id="ARBA00014569"/>
    </source>
</evidence>
<keyword evidence="4" id="KW-0326">Glycosidase</keyword>
<keyword evidence="11" id="KW-1185">Reference proteome</keyword>
<evidence type="ECO:0000256" key="7">
    <source>
        <dbReference type="ARBA" id="ARBA00031665"/>
    </source>
</evidence>
<dbReference type="Proteomes" id="UP000217289">
    <property type="component" value="Chromosome"/>
</dbReference>
<dbReference type="InterPro" id="IPR008979">
    <property type="entry name" value="Galactose-bd-like_sf"/>
</dbReference>
<dbReference type="InterPro" id="IPR008264">
    <property type="entry name" value="Beta_glucanase"/>
</dbReference>
<dbReference type="Pfam" id="PF00722">
    <property type="entry name" value="Glyco_hydro_16"/>
    <property type="match status" value="1"/>
</dbReference>
<dbReference type="AlphaFoldDB" id="A0A250IAQ8"/>
<dbReference type="SUPFAM" id="SSF49899">
    <property type="entry name" value="Concanavalin A-like lectins/glucanases"/>
    <property type="match status" value="1"/>
</dbReference>
<evidence type="ECO:0000256" key="8">
    <source>
        <dbReference type="SAM" id="MobiDB-lite"/>
    </source>
</evidence>
<dbReference type="PRINTS" id="PR00737">
    <property type="entry name" value="GLHYDRLASE16"/>
</dbReference>
<dbReference type="GO" id="GO:0008810">
    <property type="term" value="F:cellulase activity"/>
    <property type="evidence" value="ECO:0007669"/>
    <property type="project" value="InterPro"/>
</dbReference>
<keyword evidence="3" id="KW-0378">Hydrolase</keyword>
<dbReference type="EMBL" id="CP022163">
    <property type="protein sequence ID" value="ATB28949.1"/>
    <property type="molecule type" value="Genomic_DNA"/>
</dbReference>
<dbReference type="PROSITE" id="PS51762">
    <property type="entry name" value="GH16_2"/>
    <property type="match status" value="1"/>
</dbReference>
<evidence type="ECO:0000256" key="1">
    <source>
        <dbReference type="ARBA" id="ARBA00006865"/>
    </source>
</evidence>
<evidence type="ECO:0000256" key="6">
    <source>
        <dbReference type="ARBA" id="ARBA00029771"/>
    </source>
</evidence>
<evidence type="ECO:0000313" key="11">
    <source>
        <dbReference type="Proteomes" id="UP000217289"/>
    </source>
</evidence>